<dbReference type="InterPro" id="IPR035959">
    <property type="entry name" value="RutC-like_sf"/>
</dbReference>
<reference evidence="5" key="2">
    <citation type="journal article" date="2019" name="Int. J. Syst. Evol. Microbiol.">
        <title>The Global Catalogue of Microorganisms (GCM) 10K type strain sequencing project: providing services to taxonomists for standard genome sequencing and annotation.</title>
        <authorList>
            <consortium name="The Broad Institute Genomics Platform"/>
            <consortium name="The Broad Institute Genome Sequencing Center for Infectious Disease"/>
            <person name="Wu L."/>
            <person name="Ma J."/>
        </authorList>
    </citation>
    <scope>NUCLEOTIDE SEQUENCE [LARGE SCALE GENOMIC DNA]</scope>
    <source>
        <strain evidence="5">CGMCC 4.5581</strain>
    </source>
</reference>
<name>A0A846LLH4_9ACTN</name>
<dbReference type="CDD" id="cd02199">
    <property type="entry name" value="YjgF_YER057c_UK114_like_1"/>
    <property type="match status" value="1"/>
</dbReference>
<dbReference type="Pfam" id="PF14588">
    <property type="entry name" value="YjgF_endoribonc"/>
    <property type="match status" value="1"/>
</dbReference>
<dbReference type="SUPFAM" id="SSF55298">
    <property type="entry name" value="YjgF-like"/>
    <property type="match status" value="1"/>
</dbReference>
<dbReference type="InterPro" id="IPR013813">
    <property type="entry name" value="Endoribo_LPSP/chorism_mut-like"/>
</dbReference>
<reference evidence="2" key="1">
    <citation type="journal article" date="2014" name="Int. J. Syst. Evol. Microbiol.">
        <title>Complete genome of a new Firmicutes species belonging to the dominant human colonic microbiota ('Ruminococcus bicirculans') reveals two chromosomes and a selective capacity to utilize plant glucans.</title>
        <authorList>
            <consortium name="NISC Comparative Sequencing Program"/>
            <person name="Wegmann U."/>
            <person name="Louis P."/>
            <person name="Goesmann A."/>
            <person name="Henrissat B."/>
            <person name="Duncan S.H."/>
            <person name="Flint H.J."/>
        </authorList>
    </citation>
    <scope>NUCLEOTIDE SEQUENCE</scope>
    <source>
        <strain evidence="2">CGMCC 4.5581</strain>
    </source>
</reference>
<evidence type="ECO:0000313" key="2">
    <source>
        <dbReference type="EMBL" id="GGL60677.1"/>
    </source>
</evidence>
<evidence type="ECO:0000313" key="3">
    <source>
        <dbReference type="EMBL" id="NIH68873.1"/>
    </source>
</evidence>
<protein>
    <submittedName>
        <fullName evidence="3">Enamine deaminase RidA (YjgF/YER057c/UK114 family)</fullName>
    </submittedName>
</protein>
<keyword evidence="5" id="KW-1185">Reference proteome</keyword>
<dbReference type="RefSeq" id="WP_166756490.1">
    <property type="nucleotide sequence ID" value="NZ_BAABJU010000003.1"/>
</dbReference>
<dbReference type="Proteomes" id="UP000552836">
    <property type="component" value="Unassembled WGS sequence"/>
</dbReference>
<dbReference type="Proteomes" id="UP000648663">
    <property type="component" value="Unassembled WGS sequence"/>
</dbReference>
<feature type="domain" description="Endoribonuclease L-PSP/chorismate mutase-like" evidence="1">
    <location>
        <begin position="5"/>
        <end position="133"/>
    </location>
</feature>
<reference evidence="2" key="4">
    <citation type="submission" date="2024-05" db="EMBL/GenBank/DDBJ databases">
        <authorList>
            <person name="Sun Q."/>
            <person name="Zhou Y."/>
        </authorList>
    </citation>
    <scope>NUCLEOTIDE SEQUENCE</scope>
    <source>
        <strain evidence="2">CGMCC 4.5581</strain>
    </source>
</reference>
<reference evidence="3 4" key="3">
    <citation type="submission" date="2020-02" db="EMBL/GenBank/DDBJ databases">
        <title>Sequencing the genomes of 1000 actinobacteria strains.</title>
        <authorList>
            <person name="Klenk H.-P."/>
        </authorList>
    </citation>
    <scope>NUCLEOTIDE SEQUENCE [LARGE SCALE GENOMIC DNA]</scope>
    <source>
        <strain evidence="3 4">DSM 45201</strain>
    </source>
</reference>
<evidence type="ECO:0000313" key="4">
    <source>
        <dbReference type="Proteomes" id="UP000552836"/>
    </source>
</evidence>
<dbReference type="PANTHER" id="PTHR43760">
    <property type="entry name" value="ENDORIBONUCLEASE-RELATED"/>
    <property type="match status" value="1"/>
</dbReference>
<accession>A0A846LLH4</accession>
<sequence length="154" mass="15882">MDVDARLRDLGIELPTPMGPGGNYLPAMAAGDLLFLSGTGPVRPDGTLVTGKVGDGGLDLDTAREAARLTGLQLLAALRAELGDLGRVRQVVKLFGMVNCRPGFNRTPAVIDGCSDLLVDVLGDAGRGARSAVGMAELPFDIAVEIEAVVQVTA</sequence>
<dbReference type="AlphaFoldDB" id="A0A846LLH4"/>
<dbReference type="EMBL" id="JAAMPA010000002">
    <property type="protein sequence ID" value="NIH68873.1"/>
    <property type="molecule type" value="Genomic_DNA"/>
</dbReference>
<proteinExistence type="predicted"/>
<dbReference type="EMBL" id="BMMI01000002">
    <property type="protein sequence ID" value="GGL60677.1"/>
    <property type="molecule type" value="Genomic_DNA"/>
</dbReference>
<gene>
    <name evidence="3" type="ORF">FB380_003361</name>
    <name evidence="2" type="ORF">GCM10011589_15950</name>
</gene>
<dbReference type="PANTHER" id="PTHR43760:SF1">
    <property type="entry name" value="ENDORIBONUCLEASE L-PSP_CHORISMATE MUTASE-LIKE DOMAIN-CONTAINING PROTEIN"/>
    <property type="match status" value="1"/>
</dbReference>
<dbReference type="Gene3D" id="3.30.1330.40">
    <property type="entry name" value="RutC-like"/>
    <property type="match status" value="1"/>
</dbReference>
<comment type="caution">
    <text evidence="3">The sequence shown here is derived from an EMBL/GenBank/DDBJ whole genome shotgun (WGS) entry which is preliminary data.</text>
</comment>
<evidence type="ECO:0000259" key="1">
    <source>
        <dbReference type="Pfam" id="PF14588"/>
    </source>
</evidence>
<evidence type="ECO:0000313" key="5">
    <source>
        <dbReference type="Proteomes" id="UP000648663"/>
    </source>
</evidence>
<organism evidence="3 4">
    <name type="scientific">Modestobacter marinus</name>
    <dbReference type="NCBI Taxonomy" id="477641"/>
    <lineage>
        <taxon>Bacteria</taxon>
        <taxon>Bacillati</taxon>
        <taxon>Actinomycetota</taxon>
        <taxon>Actinomycetes</taxon>
        <taxon>Geodermatophilales</taxon>
        <taxon>Geodermatophilaceae</taxon>
        <taxon>Modestobacter</taxon>
    </lineage>
</organism>